<proteinExistence type="predicted"/>
<gene>
    <name evidence="2" type="ORF">A2642_03035</name>
</gene>
<dbReference type="Gene3D" id="3.30.460.10">
    <property type="entry name" value="Beta Polymerase, domain 2"/>
    <property type="match status" value="1"/>
</dbReference>
<dbReference type="CDD" id="cd05403">
    <property type="entry name" value="NT_KNTase_like"/>
    <property type="match status" value="1"/>
</dbReference>
<dbReference type="InterPro" id="IPR036388">
    <property type="entry name" value="WH-like_DNA-bd_sf"/>
</dbReference>
<dbReference type="InterPro" id="IPR041633">
    <property type="entry name" value="Polbeta"/>
</dbReference>
<dbReference type="Proteomes" id="UP000178700">
    <property type="component" value="Unassembled WGS sequence"/>
</dbReference>
<comment type="caution">
    <text evidence="2">The sequence shown here is derived from an EMBL/GenBank/DDBJ whole genome shotgun (WGS) entry which is preliminary data.</text>
</comment>
<dbReference type="Gene3D" id="1.10.10.10">
    <property type="entry name" value="Winged helix-like DNA-binding domain superfamily/Winged helix DNA-binding domain"/>
    <property type="match status" value="1"/>
</dbReference>
<evidence type="ECO:0000313" key="2">
    <source>
        <dbReference type="EMBL" id="OGI65334.1"/>
    </source>
</evidence>
<dbReference type="InterPro" id="IPR043519">
    <property type="entry name" value="NT_sf"/>
</dbReference>
<protein>
    <recommendedName>
        <fullName evidence="1">Polymerase beta nucleotidyltransferase domain-containing protein</fullName>
    </recommendedName>
</protein>
<sequence>MLTKEYTILEPFIHKPWQSLTFKEVKSLSHNRSDNYVHTTLKRLVKKQILKEQKIGNNLIYSINNTIFTLNLLGFITEYKAQQSKHLPHKNIQKIIHKIKTSFYICIITGSYAKHKQKETSDLDLVIICDNIQSSQSILAQIKLESELMHPEIHPYIFTQAQFYEMLINKEENYGKEIAKNNLIITGGKEYYNIIFEAIEHGFHG</sequence>
<feature type="domain" description="Polymerase beta nucleotidyltransferase" evidence="1">
    <location>
        <begin position="93"/>
        <end position="151"/>
    </location>
</feature>
<accession>A0A1F6V782</accession>
<organism evidence="2 3">
    <name type="scientific">Candidatus Nomurabacteria bacterium RIFCSPHIGHO2_01_FULL_39_10</name>
    <dbReference type="NCBI Taxonomy" id="1801733"/>
    <lineage>
        <taxon>Bacteria</taxon>
        <taxon>Candidatus Nomuraibacteriota</taxon>
    </lineage>
</organism>
<dbReference type="EMBL" id="MFTJ01000028">
    <property type="protein sequence ID" value="OGI65334.1"/>
    <property type="molecule type" value="Genomic_DNA"/>
</dbReference>
<evidence type="ECO:0000259" key="1">
    <source>
        <dbReference type="Pfam" id="PF18765"/>
    </source>
</evidence>
<name>A0A1F6V782_9BACT</name>
<dbReference type="SUPFAM" id="SSF81301">
    <property type="entry name" value="Nucleotidyltransferase"/>
    <property type="match status" value="1"/>
</dbReference>
<dbReference type="Pfam" id="PF18765">
    <property type="entry name" value="Polbeta"/>
    <property type="match status" value="1"/>
</dbReference>
<reference evidence="2 3" key="1">
    <citation type="journal article" date="2016" name="Nat. Commun.">
        <title>Thousands of microbial genomes shed light on interconnected biogeochemical processes in an aquifer system.</title>
        <authorList>
            <person name="Anantharaman K."/>
            <person name="Brown C.T."/>
            <person name="Hug L.A."/>
            <person name="Sharon I."/>
            <person name="Castelle C.J."/>
            <person name="Probst A.J."/>
            <person name="Thomas B.C."/>
            <person name="Singh A."/>
            <person name="Wilkins M.J."/>
            <person name="Karaoz U."/>
            <person name="Brodie E.L."/>
            <person name="Williams K.H."/>
            <person name="Hubbard S.S."/>
            <person name="Banfield J.F."/>
        </authorList>
    </citation>
    <scope>NUCLEOTIDE SEQUENCE [LARGE SCALE GENOMIC DNA]</scope>
</reference>
<dbReference type="AlphaFoldDB" id="A0A1F6V782"/>
<evidence type="ECO:0000313" key="3">
    <source>
        <dbReference type="Proteomes" id="UP000178700"/>
    </source>
</evidence>